<dbReference type="AlphaFoldDB" id="A0A0A9SGH6"/>
<accession>A0A0A9SGH6</accession>
<evidence type="ECO:0000313" key="1">
    <source>
        <dbReference type="EMBL" id="JAD39748.1"/>
    </source>
</evidence>
<organism evidence="1">
    <name type="scientific">Arundo donax</name>
    <name type="common">Giant reed</name>
    <name type="synonym">Donax arundinaceus</name>
    <dbReference type="NCBI Taxonomy" id="35708"/>
    <lineage>
        <taxon>Eukaryota</taxon>
        <taxon>Viridiplantae</taxon>
        <taxon>Streptophyta</taxon>
        <taxon>Embryophyta</taxon>
        <taxon>Tracheophyta</taxon>
        <taxon>Spermatophyta</taxon>
        <taxon>Magnoliopsida</taxon>
        <taxon>Liliopsida</taxon>
        <taxon>Poales</taxon>
        <taxon>Poaceae</taxon>
        <taxon>PACMAD clade</taxon>
        <taxon>Arundinoideae</taxon>
        <taxon>Arundineae</taxon>
        <taxon>Arundo</taxon>
    </lineage>
</organism>
<protein>
    <submittedName>
        <fullName evidence="1">Uncharacterized protein</fullName>
    </submittedName>
</protein>
<reference evidence="1" key="2">
    <citation type="journal article" date="2015" name="Data Brief">
        <title>Shoot transcriptome of the giant reed, Arundo donax.</title>
        <authorList>
            <person name="Barrero R.A."/>
            <person name="Guerrero F.D."/>
            <person name="Moolhuijzen P."/>
            <person name="Goolsby J.A."/>
            <person name="Tidwell J."/>
            <person name="Bellgard S.E."/>
            <person name="Bellgard M.I."/>
        </authorList>
    </citation>
    <scope>NUCLEOTIDE SEQUENCE</scope>
    <source>
        <tissue evidence="1">Shoot tissue taken approximately 20 cm above the soil surface</tissue>
    </source>
</reference>
<reference evidence="1" key="1">
    <citation type="submission" date="2014-09" db="EMBL/GenBank/DDBJ databases">
        <authorList>
            <person name="Magalhaes I.L.F."/>
            <person name="Oliveira U."/>
            <person name="Santos F.R."/>
            <person name="Vidigal T.H.D.A."/>
            <person name="Brescovit A.D."/>
            <person name="Santos A.J."/>
        </authorList>
    </citation>
    <scope>NUCLEOTIDE SEQUENCE</scope>
    <source>
        <tissue evidence="1">Shoot tissue taken approximately 20 cm above the soil surface</tissue>
    </source>
</reference>
<proteinExistence type="predicted"/>
<sequence length="19" mass="2166">MFQLCLNLISSDFSVFSTL</sequence>
<name>A0A0A9SGH6_ARUDO</name>
<dbReference type="EMBL" id="GBRH01258147">
    <property type="protein sequence ID" value="JAD39748.1"/>
    <property type="molecule type" value="Transcribed_RNA"/>
</dbReference>